<protein>
    <submittedName>
        <fullName evidence="10">ABC transporter related</fullName>
    </submittedName>
</protein>
<dbReference type="AlphaFoldDB" id="B8I1G3"/>
<evidence type="ECO:0000256" key="4">
    <source>
        <dbReference type="ARBA" id="ARBA00022737"/>
    </source>
</evidence>
<dbReference type="SUPFAM" id="SSF52540">
    <property type="entry name" value="P-loop containing nucleoside triphosphate hydrolases"/>
    <property type="match status" value="2"/>
</dbReference>
<comment type="subcellular location">
    <subcellularLocation>
        <location evidence="1">Cell membrane</location>
        <topology evidence="1">Peripheral membrane protein</topology>
    </subcellularLocation>
</comment>
<keyword evidence="3" id="KW-1003">Cell membrane</keyword>
<sequence length="509" mass="55795">MKNEVYIKIDNLTKTFGSVVANNNVCLEVKKGEIHALLGENGSGKSTLMNMLSGIYTPDSGSIYIKGKQVTFRTPKDSMAMGIGMIHQHFKLVEVLSAKDNIIAGQKESFFIGNKQLSKKIENISEKYGLAVDLYKKVYNMSVGEKQTVEILKVIYRGAEILILDEPTAVLTPQETEGLFKILRRMKQTGCSVIIITHKLNEVMEISDRITVLRKGETVGTVNKEDTSATELTNLMVGKAVDLSINRVENKNNKTILNIKNLTVADEENVKALDAVSFSLSTGEILGVAGVAGSGQKELCEAIAGLYPIASGSIEYKGENIVGKNPRDIIKMGISMSFIPEDRLGMGLVASMGMVDNLILKEYQNQKGLFIEKKTARTLAQKLINMLEISTPGINHPVRQLSGGNIQKVLLGREIESNPDLLITAYPVRGLDINASYTIYDLLNEQKKKGVGILYIGEDLDVLIELCDRIMVICNGRITGIAEASKITKEKLGLMMAGEEMEKVMGVKV</sequence>
<dbReference type="GO" id="GO:0005886">
    <property type="term" value="C:plasma membrane"/>
    <property type="evidence" value="ECO:0007669"/>
    <property type="project" value="UniProtKB-SubCell"/>
</dbReference>
<dbReference type="PANTHER" id="PTHR43790:SF4">
    <property type="entry name" value="GUANOSINE IMPORT ATP-BINDING PROTEIN NUPO"/>
    <property type="match status" value="1"/>
</dbReference>
<dbReference type="PANTHER" id="PTHR43790">
    <property type="entry name" value="CARBOHYDRATE TRANSPORT ATP-BINDING PROTEIN MG119-RELATED"/>
    <property type="match status" value="1"/>
</dbReference>
<keyword evidence="11" id="KW-1185">Reference proteome</keyword>
<dbReference type="STRING" id="394503.Ccel_1407"/>
<dbReference type="InterPro" id="IPR027417">
    <property type="entry name" value="P-loop_NTPase"/>
</dbReference>
<evidence type="ECO:0000256" key="6">
    <source>
        <dbReference type="ARBA" id="ARBA00022840"/>
    </source>
</evidence>
<evidence type="ECO:0000256" key="2">
    <source>
        <dbReference type="ARBA" id="ARBA00022448"/>
    </source>
</evidence>
<evidence type="ECO:0000259" key="9">
    <source>
        <dbReference type="PROSITE" id="PS50893"/>
    </source>
</evidence>
<name>B8I1G3_RUMCH</name>
<dbReference type="GO" id="GO:0016887">
    <property type="term" value="F:ATP hydrolysis activity"/>
    <property type="evidence" value="ECO:0007669"/>
    <property type="project" value="InterPro"/>
</dbReference>
<feature type="domain" description="ABC transporter" evidence="9">
    <location>
        <begin position="257"/>
        <end position="500"/>
    </location>
</feature>
<gene>
    <name evidence="10" type="ordered locus">Ccel_1407</name>
</gene>
<evidence type="ECO:0000256" key="8">
    <source>
        <dbReference type="ARBA" id="ARBA00023136"/>
    </source>
</evidence>
<keyword evidence="7" id="KW-1278">Translocase</keyword>
<evidence type="ECO:0000256" key="7">
    <source>
        <dbReference type="ARBA" id="ARBA00022967"/>
    </source>
</evidence>
<evidence type="ECO:0000313" key="11">
    <source>
        <dbReference type="Proteomes" id="UP000001349"/>
    </source>
</evidence>
<dbReference type="RefSeq" id="WP_015924906.1">
    <property type="nucleotide sequence ID" value="NC_011898.1"/>
</dbReference>
<organism evidence="10 11">
    <name type="scientific">Ruminiclostridium cellulolyticum (strain ATCC 35319 / DSM 5812 / JCM 6584 / H10)</name>
    <name type="common">Clostridium cellulolyticum</name>
    <dbReference type="NCBI Taxonomy" id="394503"/>
    <lineage>
        <taxon>Bacteria</taxon>
        <taxon>Bacillati</taxon>
        <taxon>Bacillota</taxon>
        <taxon>Clostridia</taxon>
        <taxon>Eubacteriales</taxon>
        <taxon>Oscillospiraceae</taxon>
        <taxon>Ruminiclostridium</taxon>
    </lineage>
</organism>
<dbReference type="HOGENOM" id="CLU_000604_92_0_9"/>
<dbReference type="KEGG" id="cce:Ccel_1407"/>
<dbReference type="OrthoDB" id="9771863at2"/>
<dbReference type="InterPro" id="IPR017871">
    <property type="entry name" value="ABC_transporter-like_CS"/>
</dbReference>
<keyword evidence="6" id="KW-0067">ATP-binding</keyword>
<feature type="domain" description="ABC transporter" evidence="9">
    <location>
        <begin position="7"/>
        <end position="240"/>
    </location>
</feature>
<dbReference type="InterPro" id="IPR050107">
    <property type="entry name" value="ABC_carbohydrate_import_ATPase"/>
</dbReference>
<dbReference type="FunFam" id="3.40.50.300:FF:000127">
    <property type="entry name" value="Ribose import ATP-binding protein RbsA"/>
    <property type="match status" value="1"/>
</dbReference>
<keyword evidence="4" id="KW-0677">Repeat</keyword>
<proteinExistence type="predicted"/>
<dbReference type="GO" id="GO:0005524">
    <property type="term" value="F:ATP binding"/>
    <property type="evidence" value="ECO:0007669"/>
    <property type="project" value="UniProtKB-KW"/>
</dbReference>
<dbReference type="Pfam" id="PF00005">
    <property type="entry name" value="ABC_tran"/>
    <property type="match status" value="2"/>
</dbReference>
<dbReference type="CDD" id="cd03216">
    <property type="entry name" value="ABC_Carb_Monos_I"/>
    <property type="match status" value="1"/>
</dbReference>
<evidence type="ECO:0000256" key="1">
    <source>
        <dbReference type="ARBA" id="ARBA00004202"/>
    </source>
</evidence>
<evidence type="ECO:0000256" key="5">
    <source>
        <dbReference type="ARBA" id="ARBA00022741"/>
    </source>
</evidence>
<dbReference type="PROSITE" id="PS00211">
    <property type="entry name" value="ABC_TRANSPORTER_1"/>
    <property type="match status" value="1"/>
</dbReference>
<keyword evidence="8" id="KW-0472">Membrane</keyword>
<dbReference type="Gene3D" id="3.40.50.300">
    <property type="entry name" value="P-loop containing nucleotide triphosphate hydrolases"/>
    <property type="match status" value="2"/>
</dbReference>
<evidence type="ECO:0000256" key="3">
    <source>
        <dbReference type="ARBA" id="ARBA00022475"/>
    </source>
</evidence>
<reference evidence="10 11" key="1">
    <citation type="submission" date="2009-01" db="EMBL/GenBank/DDBJ databases">
        <title>Complete sequence of Clostridium cellulolyticum H10.</title>
        <authorList>
            <consortium name="US DOE Joint Genome Institute"/>
            <person name="Lucas S."/>
            <person name="Copeland A."/>
            <person name="Lapidus A."/>
            <person name="Glavina del Rio T."/>
            <person name="Dalin E."/>
            <person name="Tice H."/>
            <person name="Bruce D."/>
            <person name="Goodwin L."/>
            <person name="Pitluck S."/>
            <person name="Chertkov O."/>
            <person name="Saunders E."/>
            <person name="Brettin T."/>
            <person name="Detter J.C."/>
            <person name="Han C."/>
            <person name="Larimer F."/>
            <person name="Land M."/>
            <person name="Hauser L."/>
            <person name="Kyrpides N."/>
            <person name="Ivanova N."/>
            <person name="Zhou J."/>
            <person name="Richardson P."/>
        </authorList>
    </citation>
    <scope>NUCLEOTIDE SEQUENCE [LARGE SCALE GENOMIC DNA]</scope>
    <source>
        <strain evidence="11">ATCC 35319 / DSM 5812 / JCM 6584 / H10</strain>
    </source>
</reference>
<dbReference type="EMBL" id="CP001348">
    <property type="protein sequence ID" value="ACL75761.1"/>
    <property type="molecule type" value="Genomic_DNA"/>
</dbReference>
<dbReference type="CDD" id="cd03215">
    <property type="entry name" value="ABC_Carb_Monos_II"/>
    <property type="match status" value="1"/>
</dbReference>
<accession>B8I1G3</accession>
<dbReference type="InterPro" id="IPR003593">
    <property type="entry name" value="AAA+_ATPase"/>
</dbReference>
<dbReference type="eggNOG" id="COG3845">
    <property type="taxonomic scope" value="Bacteria"/>
</dbReference>
<dbReference type="SMART" id="SM00382">
    <property type="entry name" value="AAA"/>
    <property type="match status" value="2"/>
</dbReference>
<keyword evidence="2" id="KW-0813">Transport</keyword>
<keyword evidence="5" id="KW-0547">Nucleotide-binding</keyword>
<dbReference type="InterPro" id="IPR003439">
    <property type="entry name" value="ABC_transporter-like_ATP-bd"/>
</dbReference>
<dbReference type="PROSITE" id="PS50893">
    <property type="entry name" value="ABC_TRANSPORTER_2"/>
    <property type="match status" value="2"/>
</dbReference>
<dbReference type="Proteomes" id="UP000001349">
    <property type="component" value="Chromosome"/>
</dbReference>
<evidence type="ECO:0000313" key="10">
    <source>
        <dbReference type="EMBL" id="ACL75761.1"/>
    </source>
</evidence>